<comment type="caution">
    <text evidence="8">The sequence shown here is derived from an EMBL/GenBank/DDBJ whole genome shotgun (WGS) entry which is preliminary data.</text>
</comment>
<keyword evidence="8" id="KW-0969">Cilium</keyword>
<dbReference type="AlphaFoldDB" id="G2E342"/>
<sequence>MSHWIRAGSIPSRMVLGFEVVLMVSPVRADALDSGGHAAAGYLSQLIGGLALVIVAILIFAWLLRRLSGGAMQGRQVIDVLAVKPLGMRERLVLVQVGGDQILLAMTPAGIRHVHTLTQAVDPSLCAESATLDFAALLRRFGGKELGG</sequence>
<protein>
    <recommendedName>
        <fullName evidence="7">Flagellar protein</fullName>
    </recommendedName>
</protein>
<evidence type="ECO:0000256" key="6">
    <source>
        <dbReference type="ARBA" id="ARBA00037937"/>
    </source>
</evidence>
<dbReference type="RefSeq" id="WP_007041418.1">
    <property type="nucleotide sequence ID" value="NZ_AFWT01000018.1"/>
</dbReference>
<keyword evidence="8" id="KW-0966">Cell projection</keyword>
<keyword evidence="8" id="KW-0282">Flagellum</keyword>
<dbReference type="STRING" id="765913.ThidrDRAFT_2705"/>
<keyword evidence="5 7" id="KW-0975">Bacterial flagellum</keyword>
<keyword evidence="1 7" id="KW-1003">Cell membrane</keyword>
<dbReference type="eggNOG" id="COG3190">
    <property type="taxonomic scope" value="Bacteria"/>
</dbReference>
<comment type="subcellular location">
    <subcellularLocation>
        <location evidence="7">Cell membrane</location>
    </subcellularLocation>
    <subcellularLocation>
        <location evidence="7">Bacterial flagellum basal body</location>
    </subcellularLocation>
</comment>
<gene>
    <name evidence="8" type="ORF">ThidrDRAFT_2705</name>
</gene>
<dbReference type="Pfam" id="PF04347">
    <property type="entry name" value="FliO"/>
    <property type="match status" value="1"/>
</dbReference>
<name>G2E342_9GAMM</name>
<dbReference type="PANTHER" id="PTHR38766:SF1">
    <property type="entry name" value="FLAGELLAR PROTEIN FLIO"/>
    <property type="match status" value="1"/>
</dbReference>
<keyword evidence="3 7" id="KW-1133">Transmembrane helix</keyword>
<keyword evidence="4 7" id="KW-0472">Membrane</keyword>
<dbReference type="GO" id="GO:0044781">
    <property type="term" value="P:bacterial-type flagellum organization"/>
    <property type="evidence" value="ECO:0007669"/>
    <property type="project" value="UniProtKB-UniRule"/>
</dbReference>
<evidence type="ECO:0000313" key="8">
    <source>
        <dbReference type="EMBL" id="EGV30504.1"/>
    </source>
</evidence>
<evidence type="ECO:0000256" key="5">
    <source>
        <dbReference type="ARBA" id="ARBA00023143"/>
    </source>
</evidence>
<evidence type="ECO:0000313" key="9">
    <source>
        <dbReference type="Proteomes" id="UP000004200"/>
    </source>
</evidence>
<accession>G2E342</accession>
<keyword evidence="9" id="KW-1185">Reference proteome</keyword>
<evidence type="ECO:0000256" key="3">
    <source>
        <dbReference type="ARBA" id="ARBA00022989"/>
    </source>
</evidence>
<dbReference type="GO" id="GO:0005886">
    <property type="term" value="C:plasma membrane"/>
    <property type="evidence" value="ECO:0007669"/>
    <property type="project" value="UniProtKB-SubCell"/>
</dbReference>
<dbReference type="EMBL" id="AFWT01000018">
    <property type="protein sequence ID" value="EGV30504.1"/>
    <property type="molecule type" value="Genomic_DNA"/>
</dbReference>
<dbReference type="PANTHER" id="PTHR38766">
    <property type="entry name" value="FLAGELLAR PROTEIN FLIO"/>
    <property type="match status" value="1"/>
</dbReference>
<evidence type="ECO:0000256" key="4">
    <source>
        <dbReference type="ARBA" id="ARBA00023136"/>
    </source>
</evidence>
<dbReference type="GO" id="GO:0009425">
    <property type="term" value="C:bacterial-type flagellum basal body"/>
    <property type="evidence" value="ECO:0007669"/>
    <property type="project" value="UniProtKB-SubCell"/>
</dbReference>
<organism evidence="8 9">
    <name type="scientific">Thiorhodococcus drewsii AZ1</name>
    <dbReference type="NCBI Taxonomy" id="765913"/>
    <lineage>
        <taxon>Bacteria</taxon>
        <taxon>Pseudomonadati</taxon>
        <taxon>Pseudomonadota</taxon>
        <taxon>Gammaproteobacteria</taxon>
        <taxon>Chromatiales</taxon>
        <taxon>Chromatiaceae</taxon>
        <taxon>Thiorhodococcus</taxon>
    </lineage>
</organism>
<dbReference type="NCBIfam" id="TIGR03500">
    <property type="entry name" value="FliO_TIGR"/>
    <property type="match status" value="1"/>
</dbReference>
<reference evidence="8 9" key="1">
    <citation type="submission" date="2011-06" db="EMBL/GenBank/DDBJ databases">
        <title>The draft genome of Thiorhodococcus drewsii AZ1.</title>
        <authorList>
            <consortium name="US DOE Joint Genome Institute (JGI-PGF)"/>
            <person name="Lucas S."/>
            <person name="Han J."/>
            <person name="Lapidus A."/>
            <person name="Cheng J.-F."/>
            <person name="Goodwin L."/>
            <person name="Pitluck S."/>
            <person name="Peters L."/>
            <person name="Land M.L."/>
            <person name="Hauser L."/>
            <person name="Vogl K."/>
            <person name="Liu Z."/>
            <person name="Imhoff J."/>
            <person name="Thiel V."/>
            <person name="Frigaard N.-U."/>
            <person name="Bryant D.A."/>
            <person name="Woyke T.J."/>
        </authorList>
    </citation>
    <scope>NUCLEOTIDE SEQUENCE [LARGE SCALE GENOMIC DNA]</scope>
    <source>
        <strain evidence="8 9">AZ1</strain>
    </source>
</reference>
<comment type="similarity">
    <text evidence="6 7">Belongs to the FliO/MopB family.</text>
</comment>
<feature type="transmembrane region" description="Helical" evidence="7">
    <location>
        <begin position="39"/>
        <end position="64"/>
    </location>
</feature>
<evidence type="ECO:0000256" key="2">
    <source>
        <dbReference type="ARBA" id="ARBA00022692"/>
    </source>
</evidence>
<dbReference type="Proteomes" id="UP000004200">
    <property type="component" value="Unassembled WGS sequence"/>
</dbReference>
<dbReference type="OrthoDB" id="5741235at2"/>
<evidence type="ECO:0000256" key="7">
    <source>
        <dbReference type="RuleBase" id="RU362064"/>
    </source>
</evidence>
<evidence type="ECO:0000256" key="1">
    <source>
        <dbReference type="ARBA" id="ARBA00022475"/>
    </source>
</evidence>
<keyword evidence="2 7" id="KW-0812">Transmembrane</keyword>
<dbReference type="InterPro" id="IPR052205">
    <property type="entry name" value="FliO/MopB"/>
</dbReference>
<proteinExistence type="inferred from homology"/>
<dbReference type="InterPro" id="IPR022781">
    <property type="entry name" value="Flagellar_biosynth_FliO"/>
</dbReference>